<name>A0A392RWC7_9FABA</name>
<feature type="non-terminal residue" evidence="1">
    <location>
        <position position="38"/>
    </location>
</feature>
<proteinExistence type="predicted"/>
<dbReference type="EMBL" id="LXQA010282684">
    <property type="protein sequence ID" value="MCI40679.1"/>
    <property type="molecule type" value="Genomic_DNA"/>
</dbReference>
<keyword evidence="2" id="KW-1185">Reference proteome</keyword>
<evidence type="ECO:0000313" key="2">
    <source>
        <dbReference type="Proteomes" id="UP000265520"/>
    </source>
</evidence>
<sequence length="38" mass="4095">MKKTNGVLGCSCHPGGRNQVTYAVNHSSEGSYFHNLEA</sequence>
<accession>A0A392RWC7</accession>
<dbReference type="AlphaFoldDB" id="A0A392RWC7"/>
<dbReference type="Proteomes" id="UP000265520">
    <property type="component" value="Unassembled WGS sequence"/>
</dbReference>
<protein>
    <submittedName>
        <fullName evidence="1">Uncharacterized protein</fullName>
    </submittedName>
</protein>
<evidence type="ECO:0000313" key="1">
    <source>
        <dbReference type="EMBL" id="MCI40679.1"/>
    </source>
</evidence>
<reference evidence="1 2" key="1">
    <citation type="journal article" date="2018" name="Front. Plant Sci.">
        <title>Red Clover (Trifolium pratense) and Zigzag Clover (T. medium) - A Picture of Genomic Similarities and Differences.</title>
        <authorList>
            <person name="Dluhosova J."/>
            <person name="Istvanek J."/>
            <person name="Nedelnik J."/>
            <person name="Repkova J."/>
        </authorList>
    </citation>
    <scope>NUCLEOTIDE SEQUENCE [LARGE SCALE GENOMIC DNA]</scope>
    <source>
        <strain evidence="2">cv. 10/8</strain>
        <tissue evidence="1">Leaf</tissue>
    </source>
</reference>
<comment type="caution">
    <text evidence="1">The sequence shown here is derived from an EMBL/GenBank/DDBJ whole genome shotgun (WGS) entry which is preliminary data.</text>
</comment>
<organism evidence="1 2">
    <name type="scientific">Trifolium medium</name>
    <dbReference type="NCBI Taxonomy" id="97028"/>
    <lineage>
        <taxon>Eukaryota</taxon>
        <taxon>Viridiplantae</taxon>
        <taxon>Streptophyta</taxon>
        <taxon>Embryophyta</taxon>
        <taxon>Tracheophyta</taxon>
        <taxon>Spermatophyta</taxon>
        <taxon>Magnoliopsida</taxon>
        <taxon>eudicotyledons</taxon>
        <taxon>Gunneridae</taxon>
        <taxon>Pentapetalae</taxon>
        <taxon>rosids</taxon>
        <taxon>fabids</taxon>
        <taxon>Fabales</taxon>
        <taxon>Fabaceae</taxon>
        <taxon>Papilionoideae</taxon>
        <taxon>50 kb inversion clade</taxon>
        <taxon>NPAAA clade</taxon>
        <taxon>Hologalegina</taxon>
        <taxon>IRL clade</taxon>
        <taxon>Trifolieae</taxon>
        <taxon>Trifolium</taxon>
    </lineage>
</organism>